<dbReference type="EMBL" id="QEWH01000120">
    <property type="protein sequence ID" value="RBA42704.1"/>
    <property type="molecule type" value="Genomic_DNA"/>
</dbReference>
<dbReference type="GO" id="GO:0016874">
    <property type="term" value="F:ligase activity"/>
    <property type="evidence" value="ECO:0007669"/>
    <property type="project" value="UniProtKB-KW"/>
</dbReference>
<organism evidence="1 2">
    <name type="scientific">Acinetobacter junii</name>
    <dbReference type="NCBI Taxonomy" id="40215"/>
    <lineage>
        <taxon>Bacteria</taxon>
        <taxon>Pseudomonadati</taxon>
        <taxon>Pseudomonadota</taxon>
        <taxon>Gammaproteobacteria</taxon>
        <taxon>Moraxellales</taxon>
        <taxon>Moraxellaceae</taxon>
        <taxon>Acinetobacter</taxon>
    </lineage>
</organism>
<evidence type="ECO:0000313" key="2">
    <source>
        <dbReference type="Proteomes" id="UP000253688"/>
    </source>
</evidence>
<dbReference type="STRING" id="40215.BVL33_09415"/>
<dbReference type="Pfam" id="PF13563">
    <property type="entry name" value="2_5_RNA_ligase2"/>
    <property type="match status" value="1"/>
</dbReference>
<keyword evidence="1" id="KW-0436">Ligase</keyword>
<dbReference type="Proteomes" id="UP000253688">
    <property type="component" value="Unassembled WGS sequence"/>
</dbReference>
<dbReference type="RefSeq" id="WP_112987497.1">
    <property type="nucleotide sequence ID" value="NZ_CP131470.1"/>
</dbReference>
<reference evidence="1 2" key="1">
    <citation type="submission" date="2018-04" db="EMBL/GenBank/DDBJ databases">
        <title>Acinetobacter junii Genome sequencing and assembly.</title>
        <authorList>
            <person name="Su J."/>
            <person name="Rensing C."/>
            <person name="Mazhar H.S."/>
        </authorList>
    </citation>
    <scope>NUCLEOTIDE SEQUENCE [LARGE SCALE GENOMIC DNA]</scope>
    <source>
        <strain evidence="1 2">SC22</strain>
    </source>
</reference>
<protein>
    <submittedName>
        <fullName evidence="1">2'-5' RNA ligase family protein</fullName>
    </submittedName>
</protein>
<accession>A0A365PF16</accession>
<dbReference type="SUPFAM" id="SSF55144">
    <property type="entry name" value="LigT-like"/>
    <property type="match status" value="1"/>
</dbReference>
<proteinExistence type="predicted"/>
<comment type="caution">
    <text evidence="1">The sequence shown here is derived from an EMBL/GenBank/DDBJ whole genome shotgun (WGS) entry which is preliminary data.</text>
</comment>
<name>A0A365PF16_ACIJU</name>
<evidence type="ECO:0000313" key="1">
    <source>
        <dbReference type="EMBL" id="RBA42704.1"/>
    </source>
</evidence>
<dbReference type="Gene3D" id="3.90.1140.10">
    <property type="entry name" value="Cyclic phosphodiesterase"/>
    <property type="match status" value="1"/>
</dbReference>
<gene>
    <name evidence="1" type="ORF">DC346_15530</name>
</gene>
<sequence>MLLQTSTQLVKTEIRNYPEWHHGRTDYALWYIEIDQPELVEYLDAIKIHFSDFLIRSNQRQYHITLFVCGFLNTHLSQYNDDFSHEQFLQHLKSINQLQLEPFELELTTIDSFSSALFIQIIDREKILEKIRSQLALVSNEIAALQYCPHITIGLYSDAWSSDLVLERIKSFEAKRIKIQVNQLTFGYYKAQILQGLLYPYHQMVLG</sequence>
<dbReference type="InterPro" id="IPR009097">
    <property type="entry name" value="Cyclic_Pdiesterase"/>
</dbReference>
<dbReference type="AlphaFoldDB" id="A0A365PF16"/>